<evidence type="ECO:0000313" key="3">
    <source>
        <dbReference type="Proteomes" id="UP001163036"/>
    </source>
</evidence>
<geneLocation type="plasmid" evidence="2 3">
    <name>pVP-16-VB00198-1</name>
</geneLocation>
<reference evidence="2" key="1">
    <citation type="submission" date="2022-05" db="EMBL/GenBank/DDBJ databases">
        <title>Megaplasmid of Vibrio parahaemolyticus.</title>
        <authorList>
            <person name="Strauch E."/>
            <person name="Borowiak M."/>
        </authorList>
    </citation>
    <scope>NUCLEOTIDE SEQUENCE</scope>
    <source>
        <strain evidence="2">16-VB00198</strain>
        <plasmid evidence="2">pVP-16-VB00198-1</plasmid>
    </source>
</reference>
<dbReference type="AlphaFoldDB" id="A0AA46UPW6"/>
<gene>
    <name evidence="2" type="ORF">M5598_27345</name>
</gene>
<accession>A0AA46UPW6</accession>
<organism evidence="2 3">
    <name type="scientific">Vibrio parahaemolyticus</name>
    <dbReference type="NCBI Taxonomy" id="670"/>
    <lineage>
        <taxon>Bacteria</taxon>
        <taxon>Pseudomonadati</taxon>
        <taxon>Pseudomonadota</taxon>
        <taxon>Gammaproteobacteria</taxon>
        <taxon>Vibrionales</taxon>
        <taxon>Vibrionaceae</taxon>
        <taxon>Vibrio</taxon>
    </lineage>
</organism>
<keyword evidence="1" id="KW-0472">Membrane</keyword>
<dbReference type="EMBL" id="CP097357">
    <property type="protein sequence ID" value="UYV29697.1"/>
    <property type="molecule type" value="Genomic_DNA"/>
</dbReference>
<feature type="transmembrane region" description="Helical" evidence="1">
    <location>
        <begin position="85"/>
        <end position="106"/>
    </location>
</feature>
<keyword evidence="1" id="KW-0812">Transmembrane</keyword>
<name>A0AA46UPW6_VIBPH</name>
<protein>
    <submittedName>
        <fullName evidence="2">Uncharacterized protein</fullName>
    </submittedName>
</protein>
<feature type="transmembrane region" description="Helical" evidence="1">
    <location>
        <begin position="15"/>
        <end position="34"/>
    </location>
</feature>
<keyword evidence="2" id="KW-0614">Plasmid</keyword>
<sequence>MANIVNKLLRCPSYIAFYACVLYSLYLGGQWALGNDSVVYQASDTALIHILIVFVFIFADVLGLGDLFFVRDEKAKPRDVKNEEGLQFCVLFAYSLIVIPIGLLLLTDSLQPTKENGAGELVKISDVKDVSKGRNPRQLITIDGTEYLVSGRHIGENDEYIRVKKAQSKDGKYIRNFACNLSGKCGSYIKYADHVWYKQKI</sequence>
<evidence type="ECO:0000313" key="2">
    <source>
        <dbReference type="EMBL" id="UYV29697.1"/>
    </source>
</evidence>
<feature type="transmembrane region" description="Helical" evidence="1">
    <location>
        <begin position="46"/>
        <end position="65"/>
    </location>
</feature>
<evidence type="ECO:0000256" key="1">
    <source>
        <dbReference type="SAM" id="Phobius"/>
    </source>
</evidence>
<keyword evidence="1" id="KW-1133">Transmembrane helix</keyword>
<dbReference type="RefSeq" id="WP_053314009.1">
    <property type="nucleotide sequence ID" value="NZ_CP062152.1"/>
</dbReference>
<dbReference type="Proteomes" id="UP001163036">
    <property type="component" value="Plasmid pVP-16-VB00198-1"/>
</dbReference>
<proteinExistence type="predicted"/>